<dbReference type="InterPro" id="IPR010730">
    <property type="entry name" value="HET"/>
</dbReference>
<evidence type="ECO:0000313" key="2">
    <source>
        <dbReference type="EMBL" id="KAJ5404022.1"/>
    </source>
</evidence>
<sequence length="648" mass="73181">MLCDRCKSVKFEVSSNAASEPYLNACRIEDDLSNTGSQALITDRGFTDADAAQRNHNLIGSSHQTELPHKYTTKDLPVNVNLACLWIKNCLQSHENCTFGSRQESTLLPTLLINVSIPDRPFLELTSEATIGPYLALSYCWGNHKNLKTLLNTKDKYSKLLPMEELPRTVKDSINVTRVLGFRYLWIDALCIVQDDEEMRNKELGRMGDVYRNALFTIYAKRGQSCDDGLFEDQDPRLYRPCQLKWLKTTERKTETYVTLTCSLHEVNHLENRGWVLQEEILSSRRLIFGRQMSWACTTTTACETHPVPKKEHDPLTNEKSDSFSKLRMWLLAPNFIHDTQSVGCGLPDNGFDTWYDIVTNYSTRKLTLPTDTLPALSGLATQFSRRQKSTYIGGLWREDLQVGLAWYVALNESYPGLVTGSTSNNRPTWSWASVENLPVRFRGREPNSTHLAYKGIEVLQVSCPSKESNNPYGQIFAGALTLRGSIKKATLCYNPGFLQRNYLSEKLYSEEDKLNSLALAEYKIRAQFPALLLRAETEDVLGMAALDRPAPGGSAEFSGQQTVICSPPTIERTMQYPIWCLLLSVFRRSSFLLSTCLLLDAVDKENLVYRRRGIAVLKDTAWSGLESLDVADASLTHPDSIKTINVE</sequence>
<reference evidence="2" key="1">
    <citation type="submission" date="2022-12" db="EMBL/GenBank/DDBJ databases">
        <authorList>
            <person name="Petersen C."/>
        </authorList>
    </citation>
    <scope>NUCLEOTIDE SEQUENCE</scope>
    <source>
        <strain evidence="2">IBT 29677</strain>
    </source>
</reference>
<feature type="domain" description="Heterokaryon incompatibility" evidence="1">
    <location>
        <begin position="134"/>
        <end position="279"/>
    </location>
</feature>
<evidence type="ECO:0000259" key="1">
    <source>
        <dbReference type="Pfam" id="PF06985"/>
    </source>
</evidence>
<dbReference type="EMBL" id="JAPZBU010000005">
    <property type="protein sequence ID" value="KAJ5404022.1"/>
    <property type="molecule type" value="Genomic_DNA"/>
</dbReference>
<evidence type="ECO:0000313" key="3">
    <source>
        <dbReference type="Proteomes" id="UP001147747"/>
    </source>
</evidence>
<accession>A0A9X0BBX8</accession>
<dbReference type="Pfam" id="PF06985">
    <property type="entry name" value="HET"/>
    <property type="match status" value="1"/>
</dbReference>
<dbReference type="PANTHER" id="PTHR33112">
    <property type="entry name" value="DOMAIN PROTEIN, PUTATIVE-RELATED"/>
    <property type="match status" value="1"/>
</dbReference>
<gene>
    <name evidence="2" type="ORF">N7509_003893</name>
</gene>
<organism evidence="2 3">
    <name type="scientific">Penicillium cosmopolitanum</name>
    <dbReference type="NCBI Taxonomy" id="1131564"/>
    <lineage>
        <taxon>Eukaryota</taxon>
        <taxon>Fungi</taxon>
        <taxon>Dikarya</taxon>
        <taxon>Ascomycota</taxon>
        <taxon>Pezizomycotina</taxon>
        <taxon>Eurotiomycetes</taxon>
        <taxon>Eurotiomycetidae</taxon>
        <taxon>Eurotiales</taxon>
        <taxon>Aspergillaceae</taxon>
        <taxon>Penicillium</taxon>
    </lineage>
</organism>
<dbReference type="Proteomes" id="UP001147747">
    <property type="component" value="Unassembled WGS sequence"/>
</dbReference>
<name>A0A9X0BBX8_9EURO</name>
<dbReference type="OrthoDB" id="5125733at2759"/>
<keyword evidence="3" id="KW-1185">Reference proteome</keyword>
<proteinExistence type="predicted"/>
<dbReference type="AlphaFoldDB" id="A0A9X0BBX8"/>
<reference evidence="2" key="2">
    <citation type="journal article" date="2023" name="IMA Fungus">
        <title>Comparative genomic study of the Penicillium genus elucidates a diverse pangenome and 15 lateral gene transfer events.</title>
        <authorList>
            <person name="Petersen C."/>
            <person name="Sorensen T."/>
            <person name="Nielsen M.R."/>
            <person name="Sondergaard T.E."/>
            <person name="Sorensen J.L."/>
            <person name="Fitzpatrick D.A."/>
            <person name="Frisvad J.C."/>
            <person name="Nielsen K.L."/>
        </authorList>
    </citation>
    <scope>NUCLEOTIDE SEQUENCE</scope>
    <source>
        <strain evidence="2">IBT 29677</strain>
    </source>
</reference>
<comment type="caution">
    <text evidence="2">The sequence shown here is derived from an EMBL/GenBank/DDBJ whole genome shotgun (WGS) entry which is preliminary data.</text>
</comment>
<dbReference type="RefSeq" id="XP_056491264.1">
    <property type="nucleotide sequence ID" value="XM_056628530.1"/>
</dbReference>
<dbReference type="PANTHER" id="PTHR33112:SF16">
    <property type="entry name" value="HETEROKARYON INCOMPATIBILITY DOMAIN-CONTAINING PROTEIN"/>
    <property type="match status" value="1"/>
</dbReference>
<protein>
    <recommendedName>
        <fullName evidence="1">Heterokaryon incompatibility domain-containing protein</fullName>
    </recommendedName>
</protein>
<dbReference type="GeneID" id="81367510"/>